<dbReference type="GO" id="GO:0016887">
    <property type="term" value="F:ATP hydrolysis activity"/>
    <property type="evidence" value="ECO:0007669"/>
    <property type="project" value="InterPro"/>
</dbReference>
<accession>A0A1Z1FEX9</accession>
<dbReference type="CDD" id="cd03214">
    <property type="entry name" value="ABC_Iron-Siderophores_B12_Hemin"/>
    <property type="match status" value="1"/>
</dbReference>
<dbReference type="EMBL" id="CP019602">
    <property type="protein sequence ID" value="ARU17237.1"/>
    <property type="molecule type" value="Genomic_DNA"/>
</dbReference>
<dbReference type="InterPro" id="IPR027417">
    <property type="entry name" value="P-loop_NTPase"/>
</dbReference>
<dbReference type="InterPro" id="IPR017871">
    <property type="entry name" value="ABC_transporter-like_CS"/>
</dbReference>
<dbReference type="Proteomes" id="UP000195807">
    <property type="component" value="Chromosome"/>
</dbReference>
<keyword evidence="8" id="KW-1185">Reference proteome</keyword>
<keyword evidence="3 7" id="KW-0067">ATP-binding</keyword>
<evidence type="ECO:0000259" key="6">
    <source>
        <dbReference type="PROSITE" id="PS50893"/>
    </source>
</evidence>
<dbReference type="PROSITE" id="PS50893">
    <property type="entry name" value="ABC_TRANSPORTER_2"/>
    <property type="match status" value="1"/>
</dbReference>
<dbReference type="InterPro" id="IPR003439">
    <property type="entry name" value="ABC_transporter-like_ATP-bd"/>
</dbReference>
<dbReference type="PANTHER" id="PTHR42794">
    <property type="entry name" value="HEMIN IMPORT ATP-BINDING PROTEIN HMUV"/>
    <property type="match status" value="1"/>
</dbReference>
<dbReference type="PROSITE" id="PS00211">
    <property type="entry name" value="ABC_TRANSPORTER_1"/>
    <property type="match status" value="1"/>
</dbReference>
<comment type="function">
    <text evidence="5">Part of the ABC transporter complex HmuTUV involved in hemin import. Responsible for energy coupling to the transport system.</text>
</comment>
<keyword evidence="2" id="KW-0547">Nucleotide-binding</keyword>
<evidence type="ECO:0000256" key="5">
    <source>
        <dbReference type="ARBA" id="ARBA00037066"/>
    </source>
</evidence>
<dbReference type="SUPFAM" id="SSF52540">
    <property type="entry name" value="P-loop containing nucleoside triphosphate hydrolases"/>
    <property type="match status" value="1"/>
</dbReference>
<dbReference type="STRING" id="450378.GCA_001661675_00852"/>
<sequence length="256" mass="26906">MMIAARALTVQKSGTNVLERVDCVIRPGQMTAICGPNGAGKSTLLTALAGLIAPAGGEVGLDGTPLAGLPPRQRARAIGFLPQQAETAWDVNVRTLVGLGRLPWRAVPGRPVRAGQEADDGAISSAVRDMQLDALIDRPISTLSGGEKARAMMARVLAGEPRFILADEPFASLDIGHARDLAHLLRCQAAYGRGLAIVMHDLALAMNHADRVIVLDRGTLVADGRPEDALDEAVIGKVWGTKVRWLGEAGARALAI</sequence>
<evidence type="ECO:0000256" key="2">
    <source>
        <dbReference type="ARBA" id="ARBA00022741"/>
    </source>
</evidence>
<dbReference type="GO" id="GO:0005524">
    <property type="term" value="F:ATP binding"/>
    <property type="evidence" value="ECO:0007669"/>
    <property type="project" value="UniProtKB-KW"/>
</dbReference>
<evidence type="ECO:0000256" key="1">
    <source>
        <dbReference type="ARBA" id="ARBA00022448"/>
    </source>
</evidence>
<feature type="domain" description="ABC transporter" evidence="6">
    <location>
        <begin position="3"/>
        <end position="242"/>
    </location>
</feature>
<dbReference type="KEGG" id="cman:A9D14_04250"/>
<gene>
    <name evidence="7" type="ORF">A9D14_04250</name>
</gene>
<dbReference type="Pfam" id="PF00005">
    <property type="entry name" value="ABC_tran"/>
    <property type="match status" value="1"/>
</dbReference>
<protein>
    <submittedName>
        <fullName evidence="7">Ferrichrome ABC transporter ATP-binding protein</fullName>
    </submittedName>
</protein>
<evidence type="ECO:0000256" key="4">
    <source>
        <dbReference type="ARBA" id="ARBA00022967"/>
    </source>
</evidence>
<evidence type="ECO:0000313" key="7">
    <source>
        <dbReference type="EMBL" id="ARU17237.1"/>
    </source>
</evidence>
<dbReference type="PANTHER" id="PTHR42794:SF1">
    <property type="entry name" value="HEMIN IMPORT ATP-BINDING PROTEIN HMUV"/>
    <property type="match status" value="1"/>
</dbReference>
<dbReference type="SMART" id="SM00382">
    <property type="entry name" value="AAA"/>
    <property type="match status" value="1"/>
</dbReference>
<evidence type="ECO:0000256" key="3">
    <source>
        <dbReference type="ARBA" id="ARBA00022840"/>
    </source>
</evidence>
<proteinExistence type="predicted"/>
<evidence type="ECO:0000313" key="8">
    <source>
        <dbReference type="Proteomes" id="UP000195807"/>
    </source>
</evidence>
<organism evidence="7 8">
    <name type="scientific">Croceicoccus marinus</name>
    <dbReference type="NCBI Taxonomy" id="450378"/>
    <lineage>
        <taxon>Bacteria</taxon>
        <taxon>Pseudomonadati</taxon>
        <taxon>Pseudomonadota</taxon>
        <taxon>Alphaproteobacteria</taxon>
        <taxon>Sphingomonadales</taxon>
        <taxon>Erythrobacteraceae</taxon>
        <taxon>Croceicoccus</taxon>
    </lineage>
</organism>
<dbReference type="AlphaFoldDB" id="A0A1Z1FEX9"/>
<keyword evidence="1" id="KW-0813">Transport</keyword>
<keyword evidence="4" id="KW-1278">Translocase</keyword>
<dbReference type="Gene3D" id="3.40.50.300">
    <property type="entry name" value="P-loop containing nucleotide triphosphate hydrolases"/>
    <property type="match status" value="1"/>
</dbReference>
<dbReference type="InterPro" id="IPR003593">
    <property type="entry name" value="AAA+_ATPase"/>
</dbReference>
<name>A0A1Z1FEX9_9SPHN</name>
<reference evidence="7 8" key="1">
    <citation type="submission" date="2017-01" db="EMBL/GenBank/DDBJ databases">
        <title>Complete genome sequence of esterase-producing bacterium Croceicoccus marinus E4A9.</title>
        <authorList>
            <person name="Wu Y.-H."/>
            <person name="Cheng H."/>
            <person name="Xu L."/>
            <person name="Huo Y.-Y."/>
            <person name="Wang C.-S."/>
            <person name="Xu X.-W."/>
        </authorList>
    </citation>
    <scope>NUCLEOTIDE SEQUENCE [LARGE SCALE GENOMIC DNA]</scope>
    <source>
        <strain evidence="7 8">E4A9</strain>
    </source>
</reference>